<keyword evidence="5 6" id="KW-0067">ATP-binding</keyword>
<dbReference type="Proteomes" id="UP000007266">
    <property type="component" value="Linkage group 4"/>
</dbReference>
<dbReference type="InterPro" id="IPR011009">
    <property type="entry name" value="Kinase-like_dom_sf"/>
</dbReference>
<dbReference type="SMART" id="SM00220">
    <property type="entry name" value="S_TKc"/>
    <property type="match status" value="1"/>
</dbReference>
<name>A0A139WIK2_TRICA</name>
<keyword evidence="4 10" id="KW-0418">Kinase</keyword>
<dbReference type="GO" id="GO:0005737">
    <property type="term" value="C:cytoplasm"/>
    <property type="evidence" value="ECO:0000318"/>
    <property type="project" value="GO_Central"/>
</dbReference>
<dbReference type="OMA" id="MILHEEM"/>
<evidence type="ECO:0000256" key="4">
    <source>
        <dbReference type="ARBA" id="ARBA00022777"/>
    </source>
</evidence>
<keyword evidence="3 6" id="KW-0547">Nucleotide-binding</keyword>
<evidence type="ECO:0000256" key="7">
    <source>
        <dbReference type="RuleBase" id="RU000304"/>
    </source>
</evidence>
<dbReference type="InParanoid" id="A0A139WIK2"/>
<dbReference type="FunFam" id="1.10.510.10:FF:000571">
    <property type="entry name" value="Maternal embryonic leucine zipper kinase"/>
    <property type="match status" value="1"/>
</dbReference>
<dbReference type="KEGG" id="tca:662367"/>
<evidence type="ECO:0000256" key="5">
    <source>
        <dbReference type="ARBA" id="ARBA00022840"/>
    </source>
</evidence>
<dbReference type="GO" id="GO:0007165">
    <property type="term" value="P:signal transduction"/>
    <property type="evidence" value="ECO:0000318"/>
    <property type="project" value="GO_Central"/>
</dbReference>
<reference evidence="10 11" key="2">
    <citation type="journal article" date="2010" name="Nucleic Acids Res.">
        <title>BeetleBase in 2010: revisions to provide comprehensive genomic information for Tribolium castaneum.</title>
        <authorList>
            <person name="Kim H.S."/>
            <person name="Murphy T."/>
            <person name="Xia J."/>
            <person name="Caragea D."/>
            <person name="Park Y."/>
            <person name="Beeman R.W."/>
            <person name="Lorenzen M.D."/>
            <person name="Butcher S."/>
            <person name="Manak J.R."/>
            <person name="Brown S.J."/>
        </authorList>
    </citation>
    <scope>GENOME REANNOTATION</scope>
    <source>
        <strain evidence="10 11">Georgia GA2</strain>
    </source>
</reference>
<dbReference type="InterPro" id="IPR017441">
    <property type="entry name" value="Protein_kinase_ATP_BS"/>
</dbReference>
<gene>
    <name evidence="10" type="primary">AUGUSTUS-3.0.2_07794</name>
    <name evidence="10" type="ORF">TcasGA2_TC007794</name>
</gene>
<evidence type="ECO:0000256" key="3">
    <source>
        <dbReference type="ARBA" id="ARBA00022741"/>
    </source>
</evidence>
<dbReference type="SUPFAM" id="SSF56112">
    <property type="entry name" value="Protein kinase-like (PK-like)"/>
    <property type="match status" value="1"/>
</dbReference>
<keyword evidence="11" id="KW-1185">Reference proteome</keyword>
<dbReference type="PANTHER" id="PTHR24347">
    <property type="entry name" value="SERINE/THREONINE-PROTEIN KINASE"/>
    <property type="match status" value="1"/>
</dbReference>
<protein>
    <submittedName>
        <fullName evidence="10">Calcium/calmodulin-dependent protein kinase type II alpha chain-like Protein</fullName>
    </submittedName>
</protein>
<evidence type="ECO:0000313" key="10">
    <source>
        <dbReference type="EMBL" id="KYB27783.1"/>
    </source>
</evidence>
<dbReference type="Gene3D" id="1.10.510.10">
    <property type="entry name" value="Transferase(Phosphotransferase) domain 1"/>
    <property type="match status" value="1"/>
</dbReference>
<dbReference type="PROSITE" id="PS00107">
    <property type="entry name" value="PROTEIN_KINASE_ATP"/>
    <property type="match status" value="1"/>
</dbReference>
<keyword evidence="2" id="KW-0808">Transferase</keyword>
<evidence type="ECO:0000256" key="1">
    <source>
        <dbReference type="ARBA" id="ARBA00022527"/>
    </source>
</evidence>
<evidence type="ECO:0000256" key="2">
    <source>
        <dbReference type="ARBA" id="ARBA00022679"/>
    </source>
</evidence>
<dbReference type="FunFam" id="3.30.200.20:FF:000042">
    <property type="entry name" value="Aurora kinase A"/>
    <property type="match status" value="1"/>
</dbReference>
<dbReference type="InterPro" id="IPR000719">
    <property type="entry name" value="Prot_kinase_dom"/>
</dbReference>
<feature type="binding site" evidence="6">
    <location>
        <position position="85"/>
    </location>
    <ligand>
        <name>ATP</name>
        <dbReference type="ChEBI" id="CHEBI:30616"/>
    </ligand>
</feature>
<feature type="domain" description="Protein kinase" evidence="9">
    <location>
        <begin position="56"/>
        <end position="316"/>
    </location>
</feature>
<dbReference type="GO" id="GO:0004674">
    <property type="term" value="F:protein serine/threonine kinase activity"/>
    <property type="evidence" value="ECO:0000318"/>
    <property type="project" value="GO_Central"/>
</dbReference>
<comment type="similarity">
    <text evidence="7">Belongs to the protein kinase superfamily.</text>
</comment>
<dbReference type="PROSITE" id="PS00108">
    <property type="entry name" value="PROTEIN_KINASE_ST"/>
    <property type="match status" value="1"/>
</dbReference>
<proteinExistence type="inferred from homology"/>
<evidence type="ECO:0000259" key="9">
    <source>
        <dbReference type="PROSITE" id="PS50011"/>
    </source>
</evidence>
<dbReference type="PROSITE" id="PS50011">
    <property type="entry name" value="PROTEIN_KINASE_DOM"/>
    <property type="match status" value="1"/>
</dbReference>
<dbReference type="EMBL" id="KQ971338">
    <property type="protein sequence ID" value="KYB27783.1"/>
    <property type="molecule type" value="Genomic_DNA"/>
</dbReference>
<sequence length="412" mass="47895">MSFDRECPEMVHVAVNTDPLQMLLQDEFTKTQHYGLKVRNIPHTKISEMNELKVWYDFGEKIGEGGFGIVMAVREKSNNKQWAMKLISKSTAGDRIKMVEQEIQILKLIHHPHIIYLDKIFESPKKMYLVFERCHADFAKIYNERKPFAEKIAKKIISELVDAVAYLHKYEIVHRDLKLENILLGENPLDPTDEYYIKLTDFGLSSIVKSGKGIESMLHEFCGTIYYMAPEMITFRSYSQMCDMWSIGVILYMLVIGKFPFYGKTEKEIQVKICTQSPKFDAKLSQEVEDLILLLLLVKDPVKRIRATEVLQHPWILSKKMSRTMHYNIMDKMKEWKSEMTVETGAVSDWVMAPDDVIEINRSQTKQAMNLPKTNINFDRASRRMSNPKKPSLKEQVTRAKPKGQSGKKRVN</sequence>
<keyword evidence="1 7" id="KW-0723">Serine/threonine-protein kinase</keyword>
<dbReference type="OrthoDB" id="346907at2759"/>
<evidence type="ECO:0000256" key="8">
    <source>
        <dbReference type="SAM" id="MobiDB-lite"/>
    </source>
</evidence>
<dbReference type="AlphaFoldDB" id="A0A139WIK2"/>
<dbReference type="InterPro" id="IPR008271">
    <property type="entry name" value="Ser/Thr_kinase_AS"/>
</dbReference>
<evidence type="ECO:0000256" key="6">
    <source>
        <dbReference type="PROSITE-ProRule" id="PRU10141"/>
    </source>
</evidence>
<reference evidence="10 11" key="1">
    <citation type="journal article" date="2008" name="Nature">
        <title>The genome of the model beetle and pest Tribolium castaneum.</title>
        <authorList>
            <consortium name="Tribolium Genome Sequencing Consortium"/>
            <person name="Richards S."/>
            <person name="Gibbs R.A."/>
            <person name="Weinstock G.M."/>
            <person name="Brown S.J."/>
            <person name="Denell R."/>
            <person name="Beeman R.W."/>
            <person name="Gibbs R."/>
            <person name="Beeman R.W."/>
            <person name="Brown S.J."/>
            <person name="Bucher G."/>
            <person name="Friedrich M."/>
            <person name="Grimmelikhuijzen C.J."/>
            <person name="Klingler M."/>
            <person name="Lorenzen M."/>
            <person name="Richards S."/>
            <person name="Roth S."/>
            <person name="Schroder R."/>
            <person name="Tautz D."/>
            <person name="Zdobnov E.M."/>
            <person name="Muzny D."/>
            <person name="Gibbs R.A."/>
            <person name="Weinstock G.M."/>
            <person name="Attaway T."/>
            <person name="Bell S."/>
            <person name="Buhay C.J."/>
            <person name="Chandrabose M.N."/>
            <person name="Chavez D."/>
            <person name="Clerk-Blankenburg K.P."/>
            <person name="Cree A."/>
            <person name="Dao M."/>
            <person name="Davis C."/>
            <person name="Chacko J."/>
            <person name="Dinh H."/>
            <person name="Dugan-Rocha S."/>
            <person name="Fowler G."/>
            <person name="Garner T.T."/>
            <person name="Garnes J."/>
            <person name="Gnirke A."/>
            <person name="Hawes A."/>
            <person name="Hernandez J."/>
            <person name="Hines S."/>
            <person name="Holder M."/>
            <person name="Hume J."/>
            <person name="Jhangiani S.N."/>
            <person name="Joshi V."/>
            <person name="Khan Z.M."/>
            <person name="Jackson L."/>
            <person name="Kovar C."/>
            <person name="Kowis A."/>
            <person name="Lee S."/>
            <person name="Lewis L.R."/>
            <person name="Margolis J."/>
            <person name="Morgan M."/>
            <person name="Nazareth L.V."/>
            <person name="Nguyen N."/>
            <person name="Okwuonu G."/>
            <person name="Parker D."/>
            <person name="Richards S."/>
            <person name="Ruiz S.J."/>
            <person name="Santibanez J."/>
            <person name="Savard J."/>
            <person name="Scherer S.E."/>
            <person name="Schneider B."/>
            <person name="Sodergren E."/>
            <person name="Tautz D."/>
            <person name="Vattahil S."/>
            <person name="Villasana D."/>
            <person name="White C.S."/>
            <person name="Wright R."/>
            <person name="Park Y."/>
            <person name="Beeman R.W."/>
            <person name="Lord J."/>
            <person name="Oppert B."/>
            <person name="Lorenzen M."/>
            <person name="Brown S."/>
            <person name="Wang L."/>
            <person name="Savard J."/>
            <person name="Tautz D."/>
            <person name="Richards S."/>
            <person name="Weinstock G."/>
            <person name="Gibbs R.A."/>
            <person name="Liu Y."/>
            <person name="Worley K."/>
            <person name="Weinstock G."/>
            <person name="Elsik C.G."/>
            <person name="Reese J.T."/>
            <person name="Elhaik E."/>
            <person name="Landan G."/>
            <person name="Graur D."/>
            <person name="Arensburger P."/>
            <person name="Atkinson P."/>
            <person name="Beeman R.W."/>
            <person name="Beidler J."/>
            <person name="Brown S.J."/>
            <person name="Demuth J.P."/>
            <person name="Drury D.W."/>
            <person name="Du Y.Z."/>
            <person name="Fujiwara H."/>
            <person name="Lorenzen M."/>
            <person name="Maselli V."/>
            <person name="Osanai M."/>
            <person name="Park Y."/>
            <person name="Robertson H.M."/>
            <person name="Tu Z."/>
            <person name="Wang J.J."/>
            <person name="Wang S."/>
            <person name="Richards S."/>
            <person name="Song H."/>
            <person name="Zhang L."/>
            <person name="Sodergren E."/>
            <person name="Werner D."/>
            <person name="Stanke M."/>
            <person name="Morgenstern B."/>
            <person name="Solovyev V."/>
            <person name="Kosarev P."/>
            <person name="Brown G."/>
            <person name="Chen H.C."/>
            <person name="Ermolaeva O."/>
            <person name="Hlavina W."/>
            <person name="Kapustin Y."/>
            <person name="Kiryutin B."/>
            <person name="Kitts P."/>
            <person name="Maglott D."/>
            <person name="Pruitt K."/>
            <person name="Sapojnikov V."/>
            <person name="Souvorov A."/>
            <person name="Mackey A.J."/>
            <person name="Waterhouse R.M."/>
            <person name="Wyder S."/>
            <person name="Zdobnov E.M."/>
            <person name="Zdobnov E.M."/>
            <person name="Wyder S."/>
            <person name="Kriventseva E.V."/>
            <person name="Kadowaki T."/>
            <person name="Bork P."/>
            <person name="Aranda M."/>
            <person name="Bao R."/>
            <person name="Beermann A."/>
            <person name="Berns N."/>
            <person name="Bolognesi R."/>
            <person name="Bonneton F."/>
            <person name="Bopp D."/>
            <person name="Brown S.J."/>
            <person name="Bucher G."/>
            <person name="Butts T."/>
            <person name="Chaumot A."/>
            <person name="Denell R.E."/>
            <person name="Ferrier D.E."/>
            <person name="Friedrich M."/>
            <person name="Gordon C.M."/>
            <person name="Jindra M."/>
            <person name="Klingler M."/>
            <person name="Lan Q."/>
            <person name="Lattorff H.M."/>
            <person name="Laudet V."/>
            <person name="von Levetsow C."/>
            <person name="Liu Z."/>
            <person name="Lutz R."/>
            <person name="Lynch J.A."/>
            <person name="da Fonseca R.N."/>
            <person name="Posnien N."/>
            <person name="Reuter R."/>
            <person name="Roth S."/>
            <person name="Savard J."/>
            <person name="Schinko J.B."/>
            <person name="Schmitt C."/>
            <person name="Schoppmeier M."/>
            <person name="Schroder R."/>
            <person name="Shippy T.D."/>
            <person name="Simonnet F."/>
            <person name="Marques-Souza H."/>
            <person name="Tautz D."/>
            <person name="Tomoyasu Y."/>
            <person name="Trauner J."/>
            <person name="Van der Zee M."/>
            <person name="Vervoort M."/>
            <person name="Wittkopp N."/>
            <person name="Wimmer E.A."/>
            <person name="Yang X."/>
            <person name="Jones A.K."/>
            <person name="Sattelle D.B."/>
            <person name="Ebert P.R."/>
            <person name="Nelson D."/>
            <person name="Scott J.G."/>
            <person name="Beeman R.W."/>
            <person name="Muthukrishnan S."/>
            <person name="Kramer K.J."/>
            <person name="Arakane Y."/>
            <person name="Beeman R.W."/>
            <person name="Zhu Q."/>
            <person name="Hogenkamp D."/>
            <person name="Dixit R."/>
            <person name="Oppert B."/>
            <person name="Jiang H."/>
            <person name="Zou Z."/>
            <person name="Marshall J."/>
            <person name="Elpidina E."/>
            <person name="Vinokurov K."/>
            <person name="Oppert C."/>
            <person name="Zou Z."/>
            <person name="Evans J."/>
            <person name="Lu Z."/>
            <person name="Zhao P."/>
            <person name="Sumathipala N."/>
            <person name="Altincicek B."/>
            <person name="Vilcinskas A."/>
            <person name="Williams M."/>
            <person name="Hultmark D."/>
            <person name="Hetru C."/>
            <person name="Jiang H."/>
            <person name="Grimmelikhuijzen C.J."/>
            <person name="Hauser F."/>
            <person name="Cazzamali G."/>
            <person name="Williamson M."/>
            <person name="Park Y."/>
            <person name="Li B."/>
            <person name="Tanaka Y."/>
            <person name="Predel R."/>
            <person name="Neupert S."/>
            <person name="Schachtner J."/>
            <person name="Verleyen P."/>
            <person name="Raible F."/>
            <person name="Bork P."/>
            <person name="Friedrich M."/>
            <person name="Walden K.K."/>
            <person name="Robertson H.M."/>
            <person name="Angeli S."/>
            <person name="Foret S."/>
            <person name="Bucher G."/>
            <person name="Schuetz S."/>
            <person name="Maleszka R."/>
            <person name="Wimmer E.A."/>
            <person name="Beeman R.W."/>
            <person name="Lorenzen M."/>
            <person name="Tomoyasu Y."/>
            <person name="Miller S.C."/>
            <person name="Grossmann D."/>
            <person name="Bucher G."/>
        </authorList>
    </citation>
    <scope>NUCLEOTIDE SEQUENCE [LARGE SCALE GENOMIC DNA]</scope>
    <source>
        <strain evidence="10 11">Georgia GA2</strain>
    </source>
</reference>
<feature type="region of interest" description="Disordered" evidence="8">
    <location>
        <begin position="377"/>
        <end position="412"/>
    </location>
</feature>
<dbReference type="Pfam" id="PF00069">
    <property type="entry name" value="Pkinase"/>
    <property type="match status" value="1"/>
</dbReference>
<accession>A0A139WIK2</accession>
<evidence type="ECO:0000313" key="11">
    <source>
        <dbReference type="Proteomes" id="UP000007266"/>
    </source>
</evidence>
<dbReference type="STRING" id="7070.A0A139WIK2"/>
<dbReference type="eggNOG" id="KOG0032">
    <property type="taxonomic scope" value="Eukaryota"/>
</dbReference>
<organism evidence="10 11">
    <name type="scientific">Tribolium castaneum</name>
    <name type="common">Red flour beetle</name>
    <dbReference type="NCBI Taxonomy" id="7070"/>
    <lineage>
        <taxon>Eukaryota</taxon>
        <taxon>Metazoa</taxon>
        <taxon>Ecdysozoa</taxon>
        <taxon>Arthropoda</taxon>
        <taxon>Hexapoda</taxon>
        <taxon>Insecta</taxon>
        <taxon>Pterygota</taxon>
        <taxon>Neoptera</taxon>
        <taxon>Endopterygota</taxon>
        <taxon>Coleoptera</taxon>
        <taxon>Polyphaga</taxon>
        <taxon>Cucujiformia</taxon>
        <taxon>Tenebrionidae</taxon>
        <taxon>Tenebrionidae incertae sedis</taxon>
        <taxon>Tribolium</taxon>
    </lineage>
</organism>
<feature type="compositionally biased region" description="Basic residues" evidence="8">
    <location>
        <begin position="400"/>
        <end position="412"/>
    </location>
</feature>
<dbReference type="GO" id="GO:0005524">
    <property type="term" value="F:ATP binding"/>
    <property type="evidence" value="ECO:0007669"/>
    <property type="project" value="UniProtKB-UniRule"/>
</dbReference>